<dbReference type="InterPro" id="IPR050108">
    <property type="entry name" value="CDK"/>
</dbReference>
<accession>A0A2A9LYR7</accession>
<dbReference type="EMBL" id="NWUJ01000014">
    <property type="protein sequence ID" value="PFH31588.1"/>
    <property type="molecule type" value="Genomic_DNA"/>
</dbReference>
<comment type="similarity">
    <text evidence="1">Belongs to the protein kinase superfamily. CMGC Ser/Thr protein kinase family. CDC2/CDKX subfamily.</text>
</comment>
<protein>
    <recommendedName>
        <fullName evidence="9">Cyclin-dependent kinase 2 homolog</fullName>
        <ecNumber evidence="2">2.7.11.22</ecNumber>
    </recommendedName>
    <alternativeName>
        <fullName evidence="10">Cell division control protein 2 homolog</fullName>
    </alternativeName>
    <alternativeName>
        <fullName evidence="11">cdc2-related kinase 2</fullName>
    </alternativeName>
</protein>
<feature type="compositionally biased region" description="Low complexity" evidence="14">
    <location>
        <begin position="108"/>
        <end position="167"/>
    </location>
</feature>
<evidence type="ECO:0000256" key="12">
    <source>
        <dbReference type="ARBA" id="ARBA00047811"/>
    </source>
</evidence>
<sequence>MDSQMHQKLDELRSKLNRQRAQAPLVPPALSSLKTSSTSTRLGPSEAPALHRLEKKARGQQAIATPPPTDEGRLGEGQKKVAEDRQAAGLEREPAGASPLDEGRPATLSHATSGAAGLAASSPNRPSASSSSPAASGPHAPAPLSRHSPPSPPSSASASEIASSASPGRFAAPLPPSKASARRIVLLEGRKKSTAALLTEGLPLRPGVASVSSSSQQLPACNQRPADPSPSSAAASASREKAAGEDGRGSVSRALVEELQQWHSRLSENVEKQLEELHMRARTHYLPSHASTDAVGTASTPRDSDCATRGCSDDCGGATAGERRAEEEDGLRGDGAEKREVSGRRAGDLTGMAVAADECRAASAASTSSPVSPRLSPTPESSREDGVERSRAPRGAEGEPGDASKSPGSTHFHRYRGLKNPHLREMKPSPFSTEDAAGATAGAASGGCPPAAGSRQSPQSRDNERASQGSRGYYSRHSEEGVSSSRFGATDDGLSLKRERLEDRDEDDERVSRAPDRRRERSRSRECHGRRHQELTHARDARRGSSPDTKRETPGHVRRSAEDDAGGRDCVRREEEARARRPPRGRERSEGEREKDASSQAVSASSSGRRRSEERDRDISSSRGIAGARHEKRPRRGEDFRERRDRGRVGETAPGDRAQSEGSSDDREERRRRAGACSGGSGAADRGVARHDGGRRHTPRSSEERRSVSRSASPITRENSVEPDAGNDRRDRGGDMRNGRRGPQRDAHRDGAREGLSPPSRNGSAPRRGDTSRDRDRDRDRDRERPDARESCGERREEDRQRDEGRHPLRARATSGDSVDRERPSEGATNAVRGRKPGEAEDEKEEGEIDECEEEASAKPPRNEKEEEPTTESRERESSAAPEAKKSAEEEDNEEEEEEREEREELFTPEPGENEMLLTPDDEEDASTAGRLKPGEEGESAKKKRREGQQASRTDGGESGPEVSMRRGAGARSRGAWMGDGEGRGGDEEDKTEEDGRGDAEEKRLFGPPGKHEGAAQGEGREDDEGVSPPVDEDVDPEEREEEEELQKQLQLAGASCVCKRSSSLMYGCRRVEIFKKLNKISEGTYGAVFRAMNRATGEIVALKQIKYHNRLWSEGFPVTSLREISIMLELQHPNVLDVQEVVVGTGQHQVFMVMEYIEHELKTLLDEKPEFSTAERKCLLYQLLEALAYMHANFVFHRDLKPSNLLYSNRGVLKVADFGMARKFGFPLHNRVFTKNVVTLWYRPPEILLGEGTYDAACDVWAVGAIFGEMLRKKPLFAGHGELDTLNSIFKLCGTPTEASWPEFFSLPHIKNKKFFNAPPQYQSSWREAFPPPSKHLAMGSSGVLTDLGLDLLQKLLELNPAKRITAAEALQHEYFQEKPRPQLKELMPTFPDTNNQARRKKRRLGSGNAFDEQKHQDSFRFGARVDAEKFLSALADQSKEKKEKKLGKGR</sequence>
<dbReference type="Pfam" id="PF00069">
    <property type="entry name" value="Pkinase"/>
    <property type="match status" value="1"/>
</dbReference>
<evidence type="ECO:0000256" key="7">
    <source>
        <dbReference type="ARBA" id="ARBA00022840"/>
    </source>
</evidence>
<comment type="catalytic activity">
    <reaction evidence="13">
        <text>L-seryl-[protein] + ATP = O-phospho-L-seryl-[protein] + ADP + H(+)</text>
        <dbReference type="Rhea" id="RHEA:17989"/>
        <dbReference type="Rhea" id="RHEA-COMP:9863"/>
        <dbReference type="Rhea" id="RHEA-COMP:11604"/>
        <dbReference type="ChEBI" id="CHEBI:15378"/>
        <dbReference type="ChEBI" id="CHEBI:29999"/>
        <dbReference type="ChEBI" id="CHEBI:30616"/>
        <dbReference type="ChEBI" id="CHEBI:83421"/>
        <dbReference type="ChEBI" id="CHEBI:456216"/>
        <dbReference type="EC" id="2.7.11.22"/>
    </reaction>
</comment>
<keyword evidence="3" id="KW-0723">Serine/threonine-protein kinase</keyword>
<evidence type="ECO:0000256" key="11">
    <source>
        <dbReference type="ARBA" id="ARBA00042858"/>
    </source>
</evidence>
<dbReference type="FunFam" id="1.10.510.10:FF:000624">
    <property type="entry name" value="Mitogen-activated protein kinase"/>
    <property type="match status" value="1"/>
</dbReference>
<feature type="region of interest" description="Disordered" evidence="14">
    <location>
        <begin position="287"/>
        <end position="1047"/>
    </location>
</feature>
<dbReference type="Gene3D" id="3.30.200.20">
    <property type="entry name" value="Phosphorylase Kinase, domain 1"/>
    <property type="match status" value="1"/>
</dbReference>
<keyword evidence="7" id="KW-0067">ATP-binding</keyword>
<evidence type="ECO:0000256" key="8">
    <source>
        <dbReference type="ARBA" id="ARBA00038543"/>
    </source>
</evidence>
<evidence type="ECO:0000256" key="14">
    <source>
        <dbReference type="SAM" id="MobiDB-lite"/>
    </source>
</evidence>
<feature type="compositionally biased region" description="Basic and acidic residues" evidence="14">
    <location>
        <begin position="1"/>
        <end position="14"/>
    </location>
</feature>
<feature type="compositionally biased region" description="Basic and acidic residues" evidence="14">
    <location>
        <begin position="767"/>
        <end position="807"/>
    </location>
</feature>
<gene>
    <name evidence="16" type="ORF">BESB_025620</name>
</gene>
<dbReference type="OrthoDB" id="348910at2759"/>
<feature type="domain" description="Protein kinase" evidence="15">
    <location>
        <begin position="1075"/>
        <end position="1377"/>
    </location>
</feature>
<keyword evidence="17" id="KW-1185">Reference proteome</keyword>
<feature type="region of interest" description="Disordered" evidence="14">
    <location>
        <begin position="195"/>
        <end position="252"/>
    </location>
</feature>
<keyword evidence="4" id="KW-0808">Transferase</keyword>
<dbReference type="GO" id="GO:0005634">
    <property type="term" value="C:nucleus"/>
    <property type="evidence" value="ECO:0007669"/>
    <property type="project" value="TreeGrafter"/>
</dbReference>
<dbReference type="FunFam" id="3.30.200.20:FF:000054">
    <property type="entry name" value="Cyclin-dependent kinase 11B"/>
    <property type="match status" value="1"/>
</dbReference>
<dbReference type="PROSITE" id="PS50011">
    <property type="entry name" value="PROTEIN_KINASE_DOM"/>
    <property type="match status" value="1"/>
</dbReference>
<evidence type="ECO:0000256" key="3">
    <source>
        <dbReference type="ARBA" id="ARBA00022527"/>
    </source>
</evidence>
<feature type="compositionally biased region" description="Basic and acidic residues" evidence="14">
    <location>
        <begin position="871"/>
        <end position="888"/>
    </location>
</feature>
<feature type="compositionally biased region" description="Basic and acidic residues" evidence="14">
    <location>
        <begin position="321"/>
        <end position="347"/>
    </location>
</feature>
<evidence type="ECO:0000256" key="2">
    <source>
        <dbReference type="ARBA" id="ARBA00012425"/>
    </source>
</evidence>
<feature type="compositionally biased region" description="Basic residues" evidence="14">
    <location>
        <begin position="411"/>
        <end position="421"/>
    </location>
</feature>
<feature type="compositionally biased region" description="Low complexity" evidence="14">
    <location>
        <begin position="966"/>
        <end position="976"/>
    </location>
</feature>
<feature type="region of interest" description="Disordered" evidence="14">
    <location>
        <begin position="1387"/>
        <end position="1420"/>
    </location>
</feature>
<dbReference type="RefSeq" id="XP_029215597.1">
    <property type="nucleotide sequence ID" value="XM_029361242.1"/>
</dbReference>
<feature type="compositionally biased region" description="Polar residues" evidence="14">
    <location>
        <begin position="455"/>
        <end position="470"/>
    </location>
</feature>
<feature type="region of interest" description="Disordered" evidence="14">
    <location>
        <begin position="1"/>
        <end position="178"/>
    </location>
</feature>
<dbReference type="CDD" id="cd07843">
    <property type="entry name" value="STKc_CDC2L1"/>
    <property type="match status" value="1"/>
</dbReference>
<feature type="compositionally biased region" description="Low complexity" evidence="14">
    <location>
        <begin position="225"/>
        <end position="237"/>
    </location>
</feature>
<proteinExistence type="inferred from homology"/>
<dbReference type="GO" id="GO:0005524">
    <property type="term" value="F:ATP binding"/>
    <property type="evidence" value="ECO:0007669"/>
    <property type="project" value="UniProtKB-KW"/>
</dbReference>
<keyword evidence="5" id="KW-0547">Nucleotide-binding</keyword>
<feature type="compositionally biased region" description="Basic and acidic residues" evidence="14">
    <location>
        <begin position="994"/>
        <end position="1014"/>
    </location>
</feature>
<dbReference type="GO" id="GO:0004693">
    <property type="term" value="F:cyclin-dependent protein serine/threonine kinase activity"/>
    <property type="evidence" value="ECO:0007669"/>
    <property type="project" value="UniProtKB-EC"/>
</dbReference>
<evidence type="ECO:0000256" key="13">
    <source>
        <dbReference type="ARBA" id="ARBA00048367"/>
    </source>
</evidence>
<feature type="compositionally biased region" description="Acidic residues" evidence="14">
    <location>
        <begin position="840"/>
        <end position="855"/>
    </location>
</feature>
<feature type="compositionally biased region" description="Basic and acidic residues" evidence="14">
    <location>
        <begin position="510"/>
        <end position="597"/>
    </location>
</feature>
<feature type="compositionally biased region" description="Basic and acidic residues" evidence="14">
    <location>
        <begin position="610"/>
        <end position="620"/>
    </location>
</feature>
<evidence type="ECO:0000256" key="4">
    <source>
        <dbReference type="ARBA" id="ARBA00022679"/>
    </source>
</evidence>
<feature type="compositionally biased region" description="Basic and acidic residues" evidence="14">
    <location>
        <begin position="238"/>
        <end position="248"/>
    </location>
</feature>
<evidence type="ECO:0000256" key="5">
    <source>
        <dbReference type="ARBA" id="ARBA00022741"/>
    </source>
</evidence>
<dbReference type="InterPro" id="IPR008271">
    <property type="entry name" value="Ser/Thr_kinase_AS"/>
</dbReference>
<dbReference type="GeneID" id="40307614"/>
<evidence type="ECO:0000256" key="9">
    <source>
        <dbReference type="ARBA" id="ARBA00039612"/>
    </source>
</evidence>
<dbReference type="GO" id="GO:0007346">
    <property type="term" value="P:regulation of mitotic cell cycle"/>
    <property type="evidence" value="ECO:0007669"/>
    <property type="project" value="TreeGrafter"/>
</dbReference>
<feature type="compositionally biased region" description="Acidic residues" evidence="14">
    <location>
        <begin position="1021"/>
        <end position="1045"/>
    </location>
</feature>
<comment type="catalytic activity">
    <reaction evidence="12">
        <text>L-threonyl-[protein] + ATP = O-phospho-L-threonyl-[protein] + ADP + H(+)</text>
        <dbReference type="Rhea" id="RHEA:46608"/>
        <dbReference type="Rhea" id="RHEA-COMP:11060"/>
        <dbReference type="Rhea" id="RHEA-COMP:11605"/>
        <dbReference type="ChEBI" id="CHEBI:15378"/>
        <dbReference type="ChEBI" id="CHEBI:30013"/>
        <dbReference type="ChEBI" id="CHEBI:30616"/>
        <dbReference type="ChEBI" id="CHEBI:61977"/>
        <dbReference type="ChEBI" id="CHEBI:456216"/>
        <dbReference type="EC" id="2.7.11.22"/>
    </reaction>
</comment>
<feature type="compositionally biased region" description="Basic and acidic residues" evidence="14">
    <location>
        <begin position="726"/>
        <end position="753"/>
    </location>
</feature>
<evidence type="ECO:0000313" key="17">
    <source>
        <dbReference type="Proteomes" id="UP000224006"/>
    </source>
</evidence>
<dbReference type="PANTHER" id="PTHR24056">
    <property type="entry name" value="CELL DIVISION PROTEIN KINASE"/>
    <property type="match status" value="1"/>
</dbReference>
<evidence type="ECO:0000313" key="16">
    <source>
        <dbReference type="EMBL" id="PFH31588.1"/>
    </source>
</evidence>
<keyword evidence="6 16" id="KW-0418">Kinase</keyword>
<evidence type="ECO:0000256" key="10">
    <source>
        <dbReference type="ARBA" id="ARBA00041902"/>
    </source>
</evidence>
<feature type="compositionally biased region" description="Basic and acidic residues" evidence="14">
    <location>
        <begin position="70"/>
        <end position="94"/>
    </location>
</feature>
<feature type="compositionally biased region" description="Low complexity" evidence="14">
    <location>
        <begin position="436"/>
        <end position="454"/>
    </location>
</feature>
<name>A0A2A9LYR7_BESBE</name>
<dbReference type="PANTHER" id="PTHR24056:SF107">
    <property type="entry name" value="CYCLIN-DEPENDENT KINASE 11A-RELATED"/>
    <property type="match status" value="1"/>
</dbReference>
<dbReference type="KEGG" id="bbes:BESB_025620"/>
<evidence type="ECO:0000259" key="15">
    <source>
        <dbReference type="PROSITE" id="PS50011"/>
    </source>
</evidence>
<dbReference type="InterPro" id="IPR000719">
    <property type="entry name" value="Prot_kinase_dom"/>
</dbReference>
<dbReference type="SMART" id="SM00220">
    <property type="entry name" value="S_TKc"/>
    <property type="match status" value="1"/>
</dbReference>
<comment type="subunit">
    <text evidence="8">May form a complex composed of at least the catalytic subunit CRK2 and a cyclin.</text>
</comment>
<evidence type="ECO:0000256" key="1">
    <source>
        <dbReference type="ARBA" id="ARBA00006485"/>
    </source>
</evidence>
<feature type="compositionally biased region" description="Basic and acidic residues" evidence="14">
    <location>
        <begin position="494"/>
        <end position="503"/>
    </location>
</feature>
<feature type="compositionally biased region" description="Basic and acidic residues" evidence="14">
    <location>
        <begin position="381"/>
        <end position="397"/>
    </location>
</feature>
<feature type="compositionally biased region" description="Low complexity" evidence="14">
    <location>
        <begin position="30"/>
        <end position="42"/>
    </location>
</feature>
<dbReference type="PROSITE" id="PS00108">
    <property type="entry name" value="PROTEIN_KINASE_ST"/>
    <property type="match status" value="1"/>
</dbReference>
<feature type="compositionally biased region" description="Polar residues" evidence="14">
    <location>
        <begin position="210"/>
        <end position="220"/>
    </location>
</feature>
<comment type="caution">
    <text evidence="16">The sequence shown here is derived from an EMBL/GenBank/DDBJ whole genome shotgun (WGS) entry which is preliminary data.</text>
</comment>
<dbReference type="Gene3D" id="1.10.510.10">
    <property type="entry name" value="Transferase(Phosphotransferase) domain 1"/>
    <property type="match status" value="1"/>
</dbReference>
<feature type="compositionally biased region" description="Low complexity" evidence="14">
    <location>
        <begin position="353"/>
        <end position="369"/>
    </location>
</feature>
<dbReference type="STRING" id="94643.A0A2A9LYR7"/>
<dbReference type="VEuPathDB" id="ToxoDB:BESB_025620"/>
<dbReference type="SUPFAM" id="SSF56112">
    <property type="entry name" value="Protein kinase-like (PK-like)"/>
    <property type="match status" value="1"/>
</dbReference>
<reference evidence="16 17" key="1">
    <citation type="submission" date="2017-09" db="EMBL/GenBank/DDBJ databases">
        <title>Genome sequencing of Besnoitia besnoiti strain Bb-Ger1.</title>
        <authorList>
            <person name="Schares G."/>
            <person name="Venepally P."/>
            <person name="Lorenzi H.A."/>
        </authorList>
    </citation>
    <scope>NUCLEOTIDE SEQUENCE [LARGE SCALE GENOMIC DNA]</scope>
    <source>
        <strain evidence="16 17">Bb-Ger1</strain>
    </source>
</reference>
<dbReference type="Proteomes" id="UP000224006">
    <property type="component" value="Unassembled WGS sequence"/>
</dbReference>
<dbReference type="InterPro" id="IPR045267">
    <property type="entry name" value="CDK11/PITSLRE_STKc"/>
</dbReference>
<dbReference type="EC" id="2.7.11.22" evidence="2"/>
<feature type="compositionally biased region" description="Acidic residues" evidence="14">
    <location>
        <begin position="889"/>
        <end position="904"/>
    </location>
</feature>
<dbReference type="InterPro" id="IPR011009">
    <property type="entry name" value="Kinase-like_dom_sf"/>
</dbReference>
<evidence type="ECO:0000256" key="6">
    <source>
        <dbReference type="ARBA" id="ARBA00022777"/>
    </source>
</evidence>
<organism evidence="16 17">
    <name type="scientific">Besnoitia besnoiti</name>
    <name type="common">Apicomplexan protozoan</name>
    <dbReference type="NCBI Taxonomy" id="94643"/>
    <lineage>
        <taxon>Eukaryota</taxon>
        <taxon>Sar</taxon>
        <taxon>Alveolata</taxon>
        <taxon>Apicomplexa</taxon>
        <taxon>Conoidasida</taxon>
        <taxon>Coccidia</taxon>
        <taxon>Eucoccidiorida</taxon>
        <taxon>Eimeriorina</taxon>
        <taxon>Sarcocystidae</taxon>
        <taxon>Besnoitia</taxon>
    </lineage>
</organism>
<feature type="compositionally biased region" description="Basic and acidic residues" evidence="14">
    <location>
        <begin position="636"/>
        <end position="649"/>
    </location>
</feature>